<evidence type="ECO:0000313" key="4">
    <source>
        <dbReference type="Proteomes" id="UP000092555"/>
    </source>
</evidence>
<evidence type="ECO:0000313" key="3">
    <source>
        <dbReference type="EMBL" id="OBA21125.1"/>
    </source>
</evidence>
<name>A0A1A0HAV3_9ASCO</name>
<dbReference type="InterPro" id="IPR037791">
    <property type="entry name" value="C2_fungal_Inn1"/>
</dbReference>
<organism evidence="3 4">
    <name type="scientific">Metschnikowia bicuspidata var. bicuspidata NRRL YB-4993</name>
    <dbReference type="NCBI Taxonomy" id="869754"/>
    <lineage>
        <taxon>Eukaryota</taxon>
        <taxon>Fungi</taxon>
        <taxon>Dikarya</taxon>
        <taxon>Ascomycota</taxon>
        <taxon>Saccharomycotina</taxon>
        <taxon>Pichiomycetes</taxon>
        <taxon>Metschnikowiaceae</taxon>
        <taxon>Metschnikowia</taxon>
    </lineage>
</organism>
<dbReference type="Pfam" id="PF00168">
    <property type="entry name" value="C2"/>
    <property type="match status" value="1"/>
</dbReference>
<dbReference type="RefSeq" id="XP_018711635.1">
    <property type="nucleotide sequence ID" value="XM_018857367.1"/>
</dbReference>
<protein>
    <recommendedName>
        <fullName evidence="2">C2 domain-containing protein</fullName>
    </recommendedName>
</protein>
<reference evidence="3 4" key="1">
    <citation type="submission" date="2016-05" db="EMBL/GenBank/DDBJ databases">
        <title>Comparative genomics of biotechnologically important yeasts.</title>
        <authorList>
            <consortium name="DOE Joint Genome Institute"/>
            <person name="Riley R."/>
            <person name="Haridas S."/>
            <person name="Wolfe K.H."/>
            <person name="Lopes M.R."/>
            <person name="Hittinger C.T."/>
            <person name="Goker M."/>
            <person name="Salamov A."/>
            <person name="Wisecaver J."/>
            <person name="Long T.M."/>
            <person name="Aerts A.L."/>
            <person name="Barry K."/>
            <person name="Choi C."/>
            <person name="Clum A."/>
            <person name="Coughlan A.Y."/>
            <person name="Deshpande S."/>
            <person name="Douglass A.P."/>
            <person name="Hanson S.J."/>
            <person name="Klenk H.-P."/>
            <person name="LaButti K."/>
            <person name="Lapidus A."/>
            <person name="Lindquist E."/>
            <person name="Lipzen A."/>
            <person name="Meier-kolthoff J.P."/>
            <person name="Ohm R.A."/>
            <person name="Otillar R.P."/>
            <person name="Pangilinan J."/>
            <person name="Peng Y."/>
            <person name="Rokas A."/>
            <person name="Rosa C.A."/>
            <person name="Scheuner C."/>
            <person name="Sibirny A.A."/>
            <person name="Slot J.C."/>
            <person name="Stielow J.B."/>
            <person name="Sun H."/>
            <person name="Kurtzman C.P."/>
            <person name="Blackwell M."/>
            <person name="Grigoriev I.V."/>
            <person name="Jeffries T.W."/>
        </authorList>
    </citation>
    <scope>NUCLEOTIDE SEQUENCE [LARGE SCALE GENOMIC DNA]</scope>
    <source>
        <strain evidence="3 4">NRRL YB-4993</strain>
    </source>
</reference>
<dbReference type="PANTHER" id="PTHR47052">
    <property type="entry name" value="CONSERVED SERINE PROLINE-RICH PROTEIN (AFU_ORTHOLOGUE AFUA_2G01790)"/>
    <property type="match status" value="1"/>
</dbReference>
<dbReference type="AlphaFoldDB" id="A0A1A0HAV3"/>
<dbReference type="Gene3D" id="2.60.40.150">
    <property type="entry name" value="C2 domain"/>
    <property type="match status" value="1"/>
</dbReference>
<sequence length="507" mass="55919">MADFPETADGTLVVMVCRARHLPNRRKLDKQSPYVLLRINTVAQKTPAHFRAGQTPEWTHEIRFQLSRDRKAVMRLDVLDETKADPTPIGGTDIDCASVFLNPANLQESGKYILDGWHDLSFKDRYAGKIFLEMTFYPSAPMVPPKLVHSASALKLLPEAPDGPANDDLLRHLAPAAPTAPGTAAHDVFVSSPPRKQHFFHSAGPEPAPPDATVFVEGTRPKTSRLAKLKDKFMAKEPITGLWAHDAKPGPRRRSHGDSGESLMPAPTPLDNFEELLLEMGIYPPTEQNSNGASARLPLSSAPPPPPHSASGDVKSPERPANMQTASLPSPPKSRRKPPPGVTDHSPLPFLDTTNIPFSADNFQLDAGPSDLLPTKVFHMDRPVKSLTVLDTDRESHPVNPNEIDPRYYAPTPSEHLSSSSNWQNTPKRFEESATHDSGYLGEGSWSMPKNPKGKFSPSVFQRINLENAGEENKPPVPPKIPSGLSEKEYYVLDKDKYLKDINGRRF</sequence>
<feature type="compositionally biased region" description="Polar residues" evidence="1">
    <location>
        <begin position="415"/>
        <end position="427"/>
    </location>
</feature>
<feature type="region of interest" description="Disordered" evidence="1">
    <location>
        <begin position="195"/>
        <end position="220"/>
    </location>
</feature>
<feature type="domain" description="C2" evidence="2">
    <location>
        <begin position="1"/>
        <end position="118"/>
    </location>
</feature>
<dbReference type="Proteomes" id="UP000092555">
    <property type="component" value="Unassembled WGS sequence"/>
</dbReference>
<feature type="region of interest" description="Disordered" evidence="1">
    <location>
        <begin position="240"/>
        <end position="269"/>
    </location>
</feature>
<gene>
    <name evidence="3" type="ORF">METBIDRAFT_41191</name>
</gene>
<dbReference type="InterPro" id="IPR052981">
    <property type="entry name" value="Ingression_C2_domain"/>
</dbReference>
<keyword evidence="4" id="KW-1185">Reference proteome</keyword>
<dbReference type="SMART" id="SM00239">
    <property type="entry name" value="C2"/>
    <property type="match status" value="1"/>
</dbReference>
<dbReference type="EMBL" id="LXTC01000003">
    <property type="protein sequence ID" value="OBA21125.1"/>
    <property type="molecule type" value="Genomic_DNA"/>
</dbReference>
<dbReference type="STRING" id="869754.A0A1A0HAV3"/>
<dbReference type="InterPro" id="IPR000008">
    <property type="entry name" value="C2_dom"/>
</dbReference>
<dbReference type="PANTHER" id="PTHR47052:SF3">
    <property type="entry name" value="INGRESSION PROTEIN 1"/>
    <property type="match status" value="1"/>
</dbReference>
<dbReference type="InterPro" id="IPR035892">
    <property type="entry name" value="C2_domain_sf"/>
</dbReference>
<dbReference type="GeneID" id="30030343"/>
<feature type="region of interest" description="Disordered" evidence="1">
    <location>
        <begin position="284"/>
        <end position="353"/>
    </location>
</feature>
<proteinExistence type="predicted"/>
<comment type="caution">
    <text evidence="3">The sequence shown here is derived from an EMBL/GenBank/DDBJ whole genome shotgun (WGS) entry which is preliminary data.</text>
</comment>
<accession>A0A1A0HAV3</accession>
<evidence type="ECO:0000256" key="1">
    <source>
        <dbReference type="SAM" id="MobiDB-lite"/>
    </source>
</evidence>
<dbReference type="OrthoDB" id="270970at2759"/>
<dbReference type="CDD" id="cd08681">
    <property type="entry name" value="C2_fungal_Inn1p-like"/>
    <property type="match status" value="1"/>
</dbReference>
<evidence type="ECO:0000259" key="2">
    <source>
        <dbReference type="PROSITE" id="PS50004"/>
    </source>
</evidence>
<dbReference type="SUPFAM" id="SSF49562">
    <property type="entry name" value="C2 domain (Calcium/lipid-binding domain, CaLB)"/>
    <property type="match status" value="1"/>
</dbReference>
<feature type="region of interest" description="Disordered" evidence="1">
    <location>
        <begin position="391"/>
        <end position="486"/>
    </location>
</feature>
<dbReference type="PROSITE" id="PS50004">
    <property type="entry name" value="C2"/>
    <property type="match status" value="1"/>
</dbReference>